<evidence type="ECO:0000256" key="4">
    <source>
        <dbReference type="ARBA" id="ARBA00012449"/>
    </source>
</evidence>
<gene>
    <name evidence="20" type="ORF">IBG28_07535</name>
</gene>
<dbReference type="InterPro" id="IPR032632">
    <property type="entry name" value="Peptidase_M16_M"/>
</dbReference>
<dbReference type="InterPro" id="IPR050626">
    <property type="entry name" value="Peptidase_M16"/>
</dbReference>
<evidence type="ECO:0000313" key="21">
    <source>
        <dbReference type="Proteomes" id="UP000516370"/>
    </source>
</evidence>
<evidence type="ECO:0000256" key="5">
    <source>
        <dbReference type="ARBA" id="ARBA00017565"/>
    </source>
</evidence>
<dbReference type="Pfam" id="PF22456">
    <property type="entry name" value="PqqF-like_C_4"/>
    <property type="match status" value="1"/>
</dbReference>
<dbReference type="PANTHER" id="PTHR43690:SF18">
    <property type="entry name" value="INSULIN-DEGRADING ENZYME-RELATED"/>
    <property type="match status" value="1"/>
</dbReference>
<comment type="function">
    <text evidence="2">Endopeptidase that degrades small peptides of less than 7 kDa, such as glucagon and insulin.</text>
</comment>
<evidence type="ECO:0000313" key="20">
    <source>
        <dbReference type="EMBL" id="QNT08062.1"/>
    </source>
</evidence>
<evidence type="ECO:0000259" key="19">
    <source>
        <dbReference type="Pfam" id="PF22456"/>
    </source>
</evidence>
<dbReference type="KEGG" id="mard:IBG28_07535"/>
<evidence type="ECO:0000256" key="7">
    <source>
        <dbReference type="ARBA" id="ARBA00022723"/>
    </source>
</evidence>
<dbReference type="PROSITE" id="PS00143">
    <property type="entry name" value="INSULINASE"/>
    <property type="match status" value="1"/>
</dbReference>
<evidence type="ECO:0000256" key="12">
    <source>
        <dbReference type="ARBA" id="ARBA00031184"/>
    </source>
</evidence>
<dbReference type="SUPFAM" id="SSF63411">
    <property type="entry name" value="LuxS/MPP-like metallohydrolase"/>
    <property type="match status" value="4"/>
</dbReference>
<dbReference type="FunFam" id="3.30.830.10:FF:000012">
    <property type="entry name" value="Protease 3"/>
    <property type="match status" value="1"/>
</dbReference>
<dbReference type="GO" id="GO:0005737">
    <property type="term" value="C:cytoplasm"/>
    <property type="evidence" value="ECO:0007669"/>
    <property type="project" value="UniProtKB-ARBA"/>
</dbReference>
<dbReference type="GO" id="GO:0046872">
    <property type="term" value="F:metal ion binding"/>
    <property type="evidence" value="ECO:0007669"/>
    <property type="project" value="UniProtKB-KW"/>
</dbReference>
<dbReference type="InterPro" id="IPR054734">
    <property type="entry name" value="PqqF-like_C_4"/>
</dbReference>
<protein>
    <recommendedName>
        <fullName evidence="5">Protease 3</fullName>
        <ecNumber evidence="4">3.4.24.55</ecNumber>
    </recommendedName>
    <alternativeName>
        <fullName evidence="13">Pitrilysin</fullName>
    </alternativeName>
    <alternativeName>
        <fullName evidence="12">Protease III</fullName>
    </alternativeName>
    <alternativeName>
        <fullName evidence="11">Protease pi</fullName>
    </alternativeName>
</protein>
<feature type="domain" description="Coenzyme PQQ synthesis protein F-like C-terminal lobe" evidence="19">
    <location>
        <begin position="792"/>
        <end position="891"/>
    </location>
</feature>
<keyword evidence="10" id="KW-0482">Metalloprotease</keyword>
<dbReference type="Proteomes" id="UP000516370">
    <property type="component" value="Chromosome"/>
</dbReference>
<evidence type="ECO:0000256" key="9">
    <source>
        <dbReference type="ARBA" id="ARBA00022833"/>
    </source>
</evidence>
<evidence type="ECO:0000256" key="15">
    <source>
        <dbReference type="SAM" id="MobiDB-lite"/>
    </source>
</evidence>
<evidence type="ECO:0000259" key="18">
    <source>
        <dbReference type="Pfam" id="PF16187"/>
    </source>
</evidence>
<feature type="region of interest" description="Disordered" evidence="15">
    <location>
        <begin position="1"/>
        <end position="30"/>
    </location>
</feature>
<evidence type="ECO:0000256" key="10">
    <source>
        <dbReference type="ARBA" id="ARBA00023049"/>
    </source>
</evidence>
<evidence type="ECO:0000256" key="8">
    <source>
        <dbReference type="ARBA" id="ARBA00022801"/>
    </source>
</evidence>
<evidence type="ECO:0000256" key="13">
    <source>
        <dbReference type="ARBA" id="ARBA00033450"/>
    </source>
</evidence>
<evidence type="ECO:0000256" key="2">
    <source>
        <dbReference type="ARBA" id="ARBA00002184"/>
    </source>
</evidence>
<feature type="domain" description="Peptidase M16 C-terminal" evidence="17">
    <location>
        <begin position="218"/>
        <end position="386"/>
    </location>
</feature>
<feature type="domain" description="Peptidase M16 N-terminal" evidence="16">
    <location>
        <begin position="57"/>
        <end position="194"/>
    </location>
</feature>
<comment type="similarity">
    <text evidence="3 14">Belongs to the peptidase M16 family.</text>
</comment>
<keyword evidence="9" id="KW-0862">Zinc</keyword>
<dbReference type="AlphaFoldDB" id="A0A7H1JC46"/>
<name>A0A7H1JC46_9GAMM</name>
<dbReference type="GO" id="GO:0006508">
    <property type="term" value="P:proteolysis"/>
    <property type="evidence" value="ECO:0007669"/>
    <property type="project" value="UniProtKB-KW"/>
</dbReference>
<dbReference type="Pfam" id="PF00675">
    <property type="entry name" value="Peptidase_M16"/>
    <property type="match status" value="1"/>
</dbReference>
<keyword evidence="7" id="KW-0479">Metal-binding</keyword>
<organism evidence="20 21">
    <name type="scientific">Marinomonas arctica</name>
    <dbReference type="NCBI Taxonomy" id="383750"/>
    <lineage>
        <taxon>Bacteria</taxon>
        <taxon>Pseudomonadati</taxon>
        <taxon>Pseudomonadota</taxon>
        <taxon>Gammaproteobacteria</taxon>
        <taxon>Oceanospirillales</taxon>
        <taxon>Oceanospirillaceae</taxon>
        <taxon>Marinomonas</taxon>
    </lineage>
</organism>
<keyword evidence="8" id="KW-0378">Hydrolase</keyword>
<feature type="domain" description="Peptidase M16 middle/third" evidence="18">
    <location>
        <begin position="403"/>
        <end position="685"/>
    </location>
</feature>
<evidence type="ECO:0000256" key="14">
    <source>
        <dbReference type="RuleBase" id="RU004447"/>
    </source>
</evidence>
<dbReference type="InterPro" id="IPR011249">
    <property type="entry name" value="Metalloenz_LuxS/M16"/>
</dbReference>
<keyword evidence="21" id="KW-1185">Reference proteome</keyword>
<dbReference type="Pfam" id="PF16187">
    <property type="entry name" value="Peptidase_M16_M"/>
    <property type="match status" value="1"/>
</dbReference>
<dbReference type="Gene3D" id="3.30.830.10">
    <property type="entry name" value="Metalloenzyme, LuxS/M16 peptidase-like"/>
    <property type="match status" value="4"/>
</dbReference>
<proteinExistence type="inferred from homology"/>
<dbReference type="OrthoDB" id="9811314at2"/>
<dbReference type="EC" id="3.4.24.55" evidence="4"/>
<keyword evidence="6" id="KW-0645">Protease</keyword>
<feature type="compositionally biased region" description="Polar residues" evidence="15">
    <location>
        <begin position="1"/>
        <end position="16"/>
    </location>
</feature>
<evidence type="ECO:0000256" key="3">
    <source>
        <dbReference type="ARBA" id="ARBA00007261"/>
    </source>
</evidence>
<dbReference type="InterPro" id="IPR007863">
    <property type="entry name" value="Peptidase_M16_C"/>
</dbReference>
<dbReference type="GO" id="GO:0004222">
    <property type="term" value="F:metalloendopeptidase activity"/>
    <property type="evidence" value="ECO:0007669"/>
    <property type="project" value="UniProtKB-EC"/>
</dbReference>
<evidence type="ECO:0000256" key="6">
    <source>
        <dbReference type="ARBA" id="ARBA00022670"/>
    </source>
</evidence>
<evidence type="ECO:0000256" key="11">
    <source>
        <dbReference type="ARBA" id="ARBA00029597"/>
    </source>
</evidence>
<dbReference type="PANTHER" id="PTHR43690">
    <property type="entry name" value="NARDILYSIN"/>
    <property type="match status" value="1"/>
</dbReference>
<dbReference type="EMBL" id="CP061081">
    <property type="protein sequence ID" value="QNT08062.1"/>
    <property type="molecule type" value="Genomic_DNA"/>
</dbReference>
<comment type="cofactor">
    <cofactor evidence="1">
        <name>Zn(2+)</name>
        <dbReference type="ChEBI" id="CHEBI:29105"/>
    </cofactor>
</comment>
<evidence type="ECO:0000256" key="1">
    <source>
        <dbReference type="ARBA" id="ARBA00001947"/>
    </source>
</evidence>
<dbReference type="InterPro" id="IPR011765">
    <property type="entry name" value="Pept_M16_N"/>
</dbReference>
<reference evidence="20 21" key="1">
    <citation type="submission" date="2020-09" db="EMBL/GenBank/DDBJ databases">
        <title>Complete genome sequence of an Arctic sea ice bacterium Marinomonas arctica BSI20414.</title>
        <authorList>
            <person name="Liao L."/>
            <person name="Chen B."/>
        </authorList>
    </citation>
    <scope>NUCLEOTIDE SEQUENCE [LARGE SCALE GENOMIC DNA]</scope>
    <source>
        <strain evidence="20 21">BSI20414</strain>
    </source>
</reference>
<dbReference type="InterPro" id="IPR001431">
    <property type="entry name" value="Pept_M16_Zn_BS"/>
</dbReference>
<evidence type="ECO:0000259" key="17">
    <source>
        <dbReference type="Pfam" id="PF05193"/>
    </source>
</evidence>
<evidence type="ECO:0000259" key="16">
    <source>
        <dbReference type="Pfam" id="PF00675"/>
    </source>
</evidence>
<accession>A0A7H1JC46</accession>
<dbReference type="Pfam" id="PF05193">
    <property type="entry name" value="Peptidase_M16_C"/>
    <property type="match status" value="1"/>
</dbReference>
<sequence length="962" mass="109490">MTSTTLARTTQISNEINRAKGDDLSTPPTGMNMLEIPNKSLTDKNDYRLITLPNHLKVLLVNDPQAERFSASLAVNVGSFQDPDKQQGLAHFLEHMLFLGTEKYPEPGDYQSYVNHHGGSNNAYTSTDTTNYYFDIKPLAYEGALDRFAQFFTAPLFSESLTQREKNAVDSEYKAKLKDESRRNNQAFKTLLNPEHPYSRFTVGNLETLKDRPENPLRKQLLALYNEHYFSENMALVLVTNLSHQDMATLAKQYFSDIPNKQTPTKQHYPTLIKANQPQLQFIESLIDSNTLSFQYQIDAQENHYKTRPTRYLSYILGNENEGSLYASLKADGLINSLSAGVSPDYGNNAFFTVTAHLTNSGLTNIDTVAKRIFATIGLLQSTPINPMYQLEGVQLSQLMYNNQNYTAPQNLARTLSAKLLKIPAADILSSFRIEKAADNQQVRQLLKQLDTKHLLVQVATNKTFPEHWAKQKPTWQTEPWYQSTYSNNEFSPAFLDLINLSVKNTHVSLPEKNRFIPEHLGLITEKDFTPKIVFDQQDFTFWHKSDPSFGKPTAMNFIAIRFNHAADSPQNALLNQLWSRLYNDSISELTYSPYIAGLGYQFYPHANGITLRTSGYSDKQNTYTTWLIDQAFLFRPSAERFAQIKTQLAKDFANQKSRQAYTNAYSALSTLITKDSFTIEQLENALTPLSFEDLQQYIKAARANFDLVGYSTGNVTKEQTQALAHSLHQRFIGRLIPKKPIEIQTKPIPANQKMHYSFASTSSDNVMLYTLIDTSPETSSKAITEKAYFAMLRKLINSRFYQELRTQKQLGYIVGTQDLSVRNTPILGLLVQSPNQDMATVISAIEDFLKEEEKRLLALTKDEFDNTKIALLDELNMTAKNLSDNALEEWHQIAKPIPDFHTKKEWIENVQAIDKTDFIDFLENKLRSESISNIIIHNKAFPAELTSQGWIETSPDKLTTD</sequence>